<accession>A0AAN9W180</accession>
<proteinExistence type="predicted"/>
<evidence type="ECO:0000313" key="1">
    <source>
        <dbReference type="EMBL" id="KAK7872636.1"/>
    </source>
</evidence>
<evidence type="ECO:0000313" key="2">
    <source>
        <dbReference type="Proteomes" id="UP001378592"/>
    </source>
</evidence>
<organism evidence="1 2">
    <name type="scientific">Gryllus longicercus</name>
    <dbReference type="NCBI Taxonomy" id="2509291"/>
    <lineage>
        <taxon>Eukaryota</taxon>
        <taxon>Metazoa</taxon>
        <taxon>Ecdysozoa</taxon>
        <taxon>Arthropoda</taxon>
        <taxon>Hexapoda</taxon>
        <taxon>Insecta</taxon>
        <taxon>Pterygota</taxon>
        <taxon>Neoptera</taxon>
        <taxon>Polyneoptera</taxon>
        <taxon>Orthoptera</taxon>
        <taxon>Ensifera</taxon>
        <taxon>Gryllidea</taxon>
        <taxon>Grylloidea</taxon>
        <taxon>Gryllidae</taxon>
        <taxon>Gryllinae</taxon>
        <taxon>Gryllus</taxon>
    </lineage>
</organism>
<keyword evidence="2" id="KW-1185">Reference proteome</keyword>
<dbReference type="AlphaFoldDB" id="A0AAN9W180"/>
<dbReference type="Proteomes" id="UP001378592">
    <property type="component" value="Unassembled WGS sequence"/>
</dbReference>
<gene>
    <name evidence="1" type="ORF">R5R35_002636</name>
</gene>
<name>A0AAN9W180_9ORTH</name>
<sequence>MQKSDAKLELRLSSRLIVGVVVVVVGGRGTAARRGALWVTGDSLLFPSAYPQLRTTKDCTRAHTHTHNTHTRKHTRRVMGAARHSFLGSTYGVWLMIPRFLETPSAATHDVISPVRAVCVSFLGRWW</sequence>
<reference evidence="1 2" key="1">
    <citation type="submission" date="2024-03" db="EMBL/GenBank/DDBJ databases">
        <title>The genome assembly and annotation of the cricket Gryllus longicercus Weissman &amp; Gray.</title>
        <authorList>
            <person name="Szrajer S."/>
            <person name="Gray D."/>
            <person name="Ylla G."/>
        </authorList>
    </citation>
    <scope>NUCLEOTIDE SEQUENCE [LARGE SCALE GENOMIC DNA]</scope>
    <source>
        <strain evidence="1">DAG 2021-001</strain>
        <tissue evidence="1">Whole body minus gut</tissue>
    </source>
</reference>
<protein>
    <submittedName>
        <fullName evidence="1">Uncharacterized protein</fullName>
    </submittedName>
</protein>
<dbReference type="EMBL" id="JAZDUA010000021">
    <property type="protein sequence ID" value="KAK7872636.1"/>
    <property type="molecule type" value="Genomic_DNA"/>
</dbReference>
<comment type="caution">
    <text evidence="1">The sequence shown here is derived from an EMBL/GenBank/DDBJ whole genome shotgun (WGS) entry which is preliminary data.</text>
</comment>